<dbReference type="Pfam" id="PF00486">
    <property type="entry name" value="Trans_reg_C"/>
    <property type="match status" value="1"/>
</dbReference>
<dbReference type="InterPro" id="IPR016032">
    <property type="entry name" value="Sig_transdc_resp-reg_C-effctor"/>
</dbReference>
<name>A0A9X2FWG4_9GAMM</name>
<keyword evidence="2 3" id="KW-0238">DNA-binding</keyword>
<feature type="transmembrane region" description="Helical" evidence="4">
    <location>
        <begin position="123"/>
        <end position="141"/>
    </location>
</feature>
<dbReference type="RefSeq" id="WP_253620369.1">
    <property type="nucleotide sequence ID" value="NZ_JAMZDE010000008.1"/>
</dbReference>
<feature type="domain" description="OmpR/PhoB-type" evidence="5">
    <location>
        <begin position="11"/>
        <end position="107"/>
    </location>
</feature>
<keyword evidence="4" id="KW-0472">Membrane</keyword>
<keyword evidence="4" id="KW-1133">Transmembrane helix</keyword>
<dbReference type="InterPro" id="IPR011659">
    <property type="entry name" value="WD40"/>
</dbReference>
<comment type="caution">
    <text evidence="6">The sequence shown here is derived from an EMBL/GenBank/DDBJ whole genome shotgun (WGS) entry which is preliminary data.</text>
</comment>
<evidence type="ECO:0000313" key="6">
    <source>
        <dbReference type="EMBL" id="MCP1340552.1"/>
    </source>
</evidence>
<dbReference type="InterPro" id="IPR001867">
    <property type="entry name" value="OmpR/PhoB-type_DNA-bd"/>
</dbReference>
<sequence>MSDFSIESLGKTPFFLDEFLVDAQRNTLSINDSVQTVEPKVMQVLLVLAANNGNVVSQEALYAEVWPNSVFSPGSIRRVITILRKVLSKENQELIKTFPKKGYSLNAKIRLESHTKTGFGNRVYWALSIIPIIALLFVFTFTTETDSTFTVHEATPITSTEALEFNAKISPDGAMVAFLRIAETAEGNRALWVKDIATDEEQIIVDDNVLEFDWSTEADALAFTTFSNKSEQIQSVNLNTLNIYNSIASFMDEKRISSMHWGPDNNLYTLTKENGLVSLMTINLNSGKKSKLKDFDETFVPYEINLHKVQNKLAFAGFDQDGVSKIFSLSLSSDVEALSEIITLNKNRYFLAWHPNGEAMVISDGRLLSTVWMDGSSSRINYDSYDFVQHPQFTPSGDQILFSLAKVDTDIEQMSLTSNDQVTKLVNSNTVDREPSLSPDKSKLAFISQRKGFPQVYVLDLTTQEIQLVYENKERLLGVSRPVWNASSNRLGFSNYDFPIIISVENDKYSVKQLTAPHGVLVDFYPNSEKVLTLARKSNQLSTINLATEKTLNQRTLNASNAVVDTDGQVCFVQANKLQCLQNDTEIEVLALQGHVLSWVKSGTELLFTLQADEGNSLVVVDLKSKSIKAEYEIPEGLTKVLAIKDGKIIYESQNKQKDIVLLKS</sequence>
<dbReference type="GO" id="GO:0000160">
    <property type="term" value="P:phosphorelay signal transduction system"/>
    <property type="evidence" value="ECO:0007669"/>
    <property type="project" value="InterPro"/>
</dbReference>
<dbReference type="InterPro" id="IPR011042">
    <property type="entry name" value="6-blade_b-propeller_TolB-like"/>
</dbReference>
<keyword evidence="4" id="KW-0812">Transmembrane</keyword>
<dbReference type="EMBL" id="JAMZDE010000008">
    <property type="protein sequence ID" value="MCP1340552.1"/>
    <property type="molecule type" value="Genomic_DNA"/>
</dbReference>
<evidence type="ECO:0000256" key="2">
    <source>
        <dbReference type="ARBA" id="ARBA00023125"/>
    </source>
</evidence>
<dbReference type="CDD" id="cd00383">
    <property type="entry name" value="trans_reg_C"/>
    <property type="match status" value="1"/>
</dbReference>
<dbReference type="InterPro" id="IPR036388">
    <property type="entry name" value="WH-like_DNA-bd_sf"/>
</dbReference>
<evidence type="ECO:0000313" key="7">
    <source>
        <dbReference type="Proteomes" id="UP001139474"/>
    </source>
</evidence>
<protein>
    <submittedName>
        <fullName evidence="6">Winged helix-turn-helix domain-containing protein</fullName>
    </submittedName>
</protein>
<dbReference type="PROSITE" id="PS51755">
    <property type="entry name" value="OMPR_PHOB"/>
    <property type="match status" value="1"/>
</dbReference>
<dbReference type="GO" id="GO:0006355">
    <property type="term" value="P:regulation of DNA-templated transcription"/>
    <property type="evidence" value="ECO:0007669"/>
    <property type="project" value="InterPro"/>
</dbReference>
<dbReference type="SUPFAM" id="SSF82171">
    <property type="entry name" value="DPP6 N-terminal domain-like"/>
    <property type="match status" value="1"/>
</dbReference>
<dbReference type="Gene3D" id="1.10.10.10">
    <property type="entry name" value="Winged helix-like DNA-binding domain superfamily/Winged helix DNA-binding domain"/>
    <property type="match status" value="1"/>
</dbReference>
<reference evidence="6" key="1">
    <citation type="submission" date="2022-06" db="EMBL/GenBank/DDBJ databases">
        <title>Idiomarina rhizosphaerae M1R2S28.</title>
        <authorList>
            <person name="Sun J.-Q."/>
            <person name="Li L.-F."/>
        </authorList>
    </citation>
    <scope>NUCLEOTIDE SEQUENCE</scope>
    <source>
        <strain evidence="6">M1R2S28</strain>
    </source>
</reference>
<dbReference type="SUPFAM" id="SSF46894">
    <property type="entry name" value="C-terminal effector domain of the bipartite response regulators"/>
    <property type="match status" value="1"/>
</dbReference>
<dbReference type="AlphaFoldDB" id="A0A9X2FWG4"/>
<evidence type="ECO:0000256" key="1">
    <source>
        <dbReference type="ARBA" id="ARBA00009820"/>
    </source>
</evidence>
<dbReference type="SMART" id="SM00862">
    <property type="entry name" value="Trans_reg_C"/>
    <property type="match status" value="1"/>
</dbReference>
<keyword evidence="7" id="KW-1185">Reference proteome</keyword>
<dbReference type="PANTHER" id="PTHR36842">
    <property type="entry name" value="PROTEIN TOLB HOMOLOG"/>
    <property type="match status" value="1"/>
</dbReference>
<evidence type="ECO:0000256" key="4">
    <source>
        <dbReference type="SAM" id="Phobius"/>
    </source>
</evidence>
<gene>
    <name evidence="6" type="ORF">NJR55_13280</name>
</gene>
<accession>A0A9X2FWG4</accession>
<evidence type="ECO:0000256" key="3">
    <source>
        <dbReference type="PROSITE-ProRule" id="PRU01091"/>
    </source>
</evidence>
<dbReference type="Gene3D" id="2.120.10.30">
    <property type="entry name" value="TolB, C-terminal domain"/>
    <property type="match status" value="2"/>
</dbReference>
<evidence type="ECO:0000259" key="5">
    <source>
        <dbReference type="PROSITE" id="PS51755"/>
    </source>
</evidence>
<comment type="similarity">
    <text evidence="1">Belongs to the TolB family.</text>
</comment>
<dbReference type="Pfam" id="PF07676">
    <property type="entry name" value="PD40"/>
    <property type="match status" value="1"/>
</dbReference>
<organism evidence="6 7">
    <name type="scientific">Idiomarina rhizosphaerae</name>
    <dbReference type="NCBI Taxonomy" id="2961572"/>
    <lineage>
        <taxon>Bacteria</taxon>
        <taxon>Pseudomonadati</taxon>
        <taxon>Pseudomonadota</taxon>
        <taxon>Gammaproteobacteria</taxon>
        <taxon>Alteromonadales</taxon>
        <taxon>Idiomarinaceae</taxon>
        <taxon>Idiomarina</taxon>
    </lineage>
</organism>
<proteinExistence type="inferred from homology"/>
<dbReference type="GO" id="GO:0003677">
    <property type="term" value="F:DNA binding"/>
    <property type="evidence" value="ECO:0007669"/>
    <property type="project" value="UniProtKB-UniRule"/>
</dbReference>
<feature type="DNA-binding region" description="OmpR/PhoB-type" evidence="3">
    <location>
        <begin position="11"/>
        <end position="107"/>
    </location>
</feature>
<dbReference type="Proteomes" id="UP001139474">
    <property type="component" value="Unassembled WGS sequence"/>
</dbReference>